<reference evidence="5" key="1">
    <citation type="submission" date="2021-06" db="EMBL/GenBank/DDBJ databases">
        <authorList>
            <person name="Kallberg Y."/>
            <person name="Tangrot J."/>
            <person name="Rosling A."/>
        </authorList>
    </citation>
    <scope>NUCLEOTIDE SEQUENCE</scope>
    <source>
        <strain evidence="5">AZ414A</strain>
    </source>
</reference>
<accession>A0A9N8WR03</accession>
<dbReference type="SMART" id="SM00384">
    <property type="entry name" value="AT_hook"/>
    <property type="match status" value="5"/>
</dbReference>
<dbReference type="GO" id="GO:0003677">
    <property type="term" value="F:DNA binding"/>
    <property type="evidence" value="ECO:0007669"/>
    <property type="project" value="InterPro"/>
</dbReference>
<evidence type="ECO:0000256" key="2">
    <source>
        <dbReference type="ARBA" id="ARBA00023242"/>
    </source>
</evidence>
<feature type="region of interest" description="Disordered" evidence="3">
    <location>
        <begin position="129"/>
        <end position="280"/>
    </location>
</feature>
<feature type="compositionally biased region" description="Polar residues" evidence="3">
    <location>
        <begin position="246"/>
        <end position="257"/>
    </location>
</feature>
<feature type="compositionally biased region" description="Polar residues" evidence="3">
    <location>
        <begin position="186"/>
        <end position="197"/>
    </location>
</feature>
<feature type="compositionally biased region" description="Polar residues" evidence="3">
    <location>
        <begin position="7"/>
        <end position="23"/>
    </location>
</feature>
<evidence type="ECO:0000256" key="1">
    <source>
        <dbReference type="ARBA" id="ARBA00004123"/>
    </source>
</evidence>
<dbReference type="PANTHER" id="PTHR23138:SF142">
    <property type="entry name" value="RAN-BINDING PROTEIN 3B-RELATED"/>
    <property type="match status" value="1"/>
</dbReference>
<dbReference type="GO" id="GO:0005634">
    <property type="term" value="C:nucleus"/>
    <property type="evidence" value="ECO:0007669"/>
    <property type="project" value="UniProtKB-SubCell"/>
</dbReference>
<dbReference type="EMBL" id="CAJVPK010000320">
    <property type="protein sequence ID" value="CAG8493617.1"/>
    <property type="molecule type" value="Genomic_DNA"/>
</dbReference>
<feature type="compositionally biased region" description="Low complexity" evidence="3">
    <location>
        <begin position="134"/>
        <end position="146"/>
    </location>
</feature>
<dbReference type="AlphaFoldDB" id="A0A9N8WR03"/>
<dbReference type="SMART" id="SM00160">
    <property type="entry name" value="RanBD"/>
    <property type="match status" value="1"/>
</dbReference>
<name>A0A9N8WR03_9GLOM</name>
<gene>
    <name evidence="5" type="ORF">DEBURN_LOCUS4308</name>
</gene>
<comment type="caution">
    <text evidence="5">The sequence shown here is derived from an EMBL/GenBank/DDBJ whole genome shotgun (WGS) entry which is preliminary data.</text>
</comment>
<dbReference type="PANTHER" id="PTHR23138">
    <property type="entry name" value="RAN BINDING PROTEIN"/>
    <property type="match status" value="1"/>
</dbReference>
<dbReference type="OrthoDB" id="185618at2759"/>
<feature type="region of interest" description="Disordered" evidence="3">
    <location>
        <begin position="1"/>
        <end position="29"/>
    </location>
</feature>
<sequence>MNKHSETNPSNSNGPNINTQPTITLRRGRSKGKINVANETTNNINFKINNSGTSNSNETNLNTANARPTITLRRGRSKGKINATSEKSTNINSKIDNDGTSYGTNSNTANTQPTITLRRGRSKGIINLTSEKPTSNSNGTNLNTTNIQPTIAPRRGRNKGNINFSSETPIDIDSKTNNASKSNSNETDVNTTNTQLTLRRGRSKGKINTTITEGSSTSLRKRKADENERQQQSQKRGRGRPRKNIESQLKQLPQQKRSNYKEGDDVEKEVPFRTGTQPLLQELEVSTGEENEVTLHSVRAKLYCMDGSVWKERGVGILKLNYSRDNEKSPRLVMRTENVLRVILNVSLFPGMHAERSQEKFVRLIAFEDKLVHLAVKVSDELYEAIKSAIPPAQDQSPPPPRVISEMSF</sequence>
<protein>
    <submittedName>
        <fullName evidence="5">5820_t:CDS:1</fullName>
    </submittedName>
</protein>
<dbReference type="InterPro" id="IPR017956">
    <property type="entry name" value="AT_hook_DNA-bd_motif"/>
</dbReference>
<keyword evidence="6" id="KW-1185">Reference proteome</keyword>
<dbReference type="InterPro" id="IPR000156">
    <property type="entry name" value="Ran_bind_dom"/>
</dbReference>
<feature type="region of interest" description="Disordered" evidence="3">
    <location>
        <begin position="90"/>
        <end position="112"/>
    </location>
</feature>
<evidence type="ECO:0000259" key="4">
    <source>
        <dbReference type="PROSITE" id="PS50196"/>
    </source>
</evidence>
<feature type="compositionally biased region" description="Polar residues" evidence="3">
    <location>
        <begin position="206"/>
        <end position="218"/>
    </location>
</feature>
<keyword evidence="2" id="KW-0539">Nucleus</keyword>
<dbReference type="PROSITE" id="PS50196">
    <property type="entry name" value="RANBD1"/>
    <property type="match status" value="1"/>
</dbReference>
<dbReference type="Gene3D" id="2.30.29.30">
    <property type="entry name" value="Pleckstrin-homology domain (PH domain)/Phosphotyrosine-binding domain (PTB)"/>
    <property type="match status" value="1"/>
</dbReference>
<dbReference type="InterPro" id="IPR045255">
    <property type="entry name" value="RanBP1-like"/>
</dbReference>
<evidence type="ECO:0000256" key="3">
    <source>
        <dbReference type="SAM" id="MobiDB-lite"/>
    </source>
</evidence>
<dbReference type="Proteomes" id="UP000789706">
    <property type="component" value="Unassembled WGS sequence"/>
</dbReference>
<feature type="compositionally biased region" description="Low complexity" evidence="3">
    <location>
        <begin position="175"/>
        <end position="185"/>
    </location>
</feature>
<dbReference type="InterPro" id="IPR011993">
    <property type="entry name" value="PH-like_dom_sf"/>
</dbReference>
<organism evidence="5 6">
    <name type="scientific">Diversispora eburnea</name>
    <dbReference type="NCBI Taxonomy" id="1213867"/>
    <lineage>
        <taxon>Eukaryota</taxon>
        <taxon>Fungi</taxon>
        <taxon>Fungi incertae sedis</taxon>
        <taxon>Mucoromycota</taxon>
        <taxon>Glomeromycotina</taxon>
        <taxon>Glomeromycetes</taxon>
        <taxon>Diversisporales</taxon>
        <taxon>Diversisporaceae</taxon>
        <taxon>Diversispora</taxon>
    </lineage>
</organism>
<evidence type="ECO:0000313" key="6">
    <source>
        <dbReference type="Proteomes" id="UP000789706"/>
    </source>
</evidence>
<feature type="domain" description="RanBD1" evidence="4">
    <location>
        <begin position="278"/>
        <end position="355"/>
    </location>
</feature>
<feature type="compositionally biased region" description="Basic and acidic residues" evidence="3">
    <location>
        <begin position="259"/>
        <end position="271"/>
    </location>
</feature>
<proteinExistence type="predicted"/>
<dbReference type="Pfam" id="PF00638">
    <property type="entry name" value="Ran_BP1"/>
    <property type="match status" value="1"/>
</dbReference>
<evidence type="ECO:0000313" key="5">
    <source>
        <dbReference type="EMBL" id="CAG8493617.1"/>
    </source>
</evidence>
<comment type="subcellular location">
    <subcellularLocation>
        <location evidence="1">Nucleus</location>
    </subcellularLocation>
</comment>
<feature type="region of interest" description="Disordered" evidence="3">
    <location>
        <begin position="390"/>
        <end position="409"/>
    </location>
</feature>
<dbReference type="SUPFAM" id="SSF50729">
    <property type="entry name" value="PH domain-like"/>
    <property type="match status" value="1"/>
</dbReference>